<protein>
    <submittedName>
        <fullName evidence="1">Uncharacterized protein</fullName>
    </submittedName>
</protein>
<accession>A0A5M9JEN5</accession>
<evidence type="ECO:0000313" key="2">
    <source>
        <dbReference type="Proteomes" id="UP000322873"/>
    </source>
</evidence>
<dbReference type="Proteomes" id="UP000322873">
    <property type="component" value="Unassembled WGS sequence"/>
</dbReference>
<dbReference type="EMBL" id="VICG01000011">
    <property type="protein sequence ID" value="KAA8567217.1"/>
    <property type="molecule type" value="Genomic_DNA"/>
</dbReference>
<keyword evidence="2" id="KW-1185">Reference proteome</keyword>
<comment type="caution">
    <text evidence="1">The sequence shown here is derived from an EMBL/GenBank/DDBJ whole genome shotgun (WGS) entry which is preliminary data.</text>
</comment>
<dbReference type="AlphaFoldDB" id="A0A5M9JEN5"/>
<evidence type="ECO:0000313" key="1">
    <source>
        <dbReference type="EMBL" id="KAA8567217.1"/>
    </source>
</evidence>
<proteinExistence type="predicted"/>
<organism evidence="1 2">
    <name type="scientific">Monilinia fructicola</name>
    <name type="common">Brown rot fungus</name>
    <name type="synonym">Ciboria fructicola</name>
    <dbReference type="NCBI Taxonomy" id="38448"/>
    <lineage>
        <taxon>Eukaryota</taxon>
        <taxon>Fungi</taxon>
        <taxon>Dikarya</taxon>
        <taxon>Ascomycota</taxon>
        <taxon>Pezizomycotina</taxon>
        <taxon>Leotiomycetes</taxon>
        <taxon>Helotiales</taxon>
        <taxon>Sclerotiniaceae</taxon>
        <taxon>Monilinia</taxon>
    </lineage>
</organism>
<reference evidence="1 2" key="1">
    <citation type="submission" date="2019-06" db="EMBL/GenBank/DDBJ databases">
        <title>Genome Sequence of the Brown Rot Fungal Pathogen Monilinia fructicola.</title>
        <authorList>
            <person name="De Miccolis Angelini R.M."/>
            <person name="Landi L."/>
            <person name="Abate D."/>
            <person name="Pollastro S."/>
            <person name="Romanazzi G."/>
            <person name="Faretra F."/>
        </authorList>
    </citation>
    <scope>NUCLEOTIDE SEQUENCE [LARGE SCALE GENOMIC DNA]</scope>
    <source>
        <strain evidence="1 2">Mfrc123</strain>
    </source>
</reference>
<sequence>MVVVHTQHDESARGMCFGHVGGDFRLRPFRSGGCVTAHSVSKPASHISCNVQHQLATSQNAKATSGRRFVNVKSVATRKPQNVPIKLRFVAITIGL</sequence>
<gene>
    <name evidence="1" type="ORF">EYC84_010261</name>
</gene>
<name>A0A5M9JEN5_MONFR</name>